<dbReference type="Pfam" id="PF13692">
    <property type="entry name" value="Glyco_trans_1_4"/>
    <property type="match status" value="1"/>
</dbReference>
<sequence>MATDAMIPGGVGRHIKDLARGFIERRCEVSLTAPAGSAMRQTADELGVPFTAFARAPGGADIWHLHLADTYHRGSVHQLARARLRNHRIVLTEHLPRSNASDAALTEDRRTPGAHAAKTAFKRIQFAVTHAVVAVSSGSRSFLIDRYGLAPDKVVAISNGVDLSRFASSAGLPVTEPPVVLAVGALVRQKGHDLLIRAAAASRGDWRVVIAGEGPHRQELQRLADAVAPGRVELVGWLDDIRADMLAATAVCVPSRWEACAYVVPEAMALGRPVVATRVDGISDMIVHGHSGIVVDPDDPAKLAVEIDRLVDTRALAASIATTARQAAAGFGVDRMVRDTFELYRSLR</sequence>
<dbReference type="GO" id="GO:0016757">
    <property type="term" value="F:glycosyltransferase activity"/>
    <property type="evidence" value="ECO:0007669"/>
    <property type="project" value="UniProtKB-KW"/>
</dbReference>
<comment type="caution">
    <text evidence="4">The sequence shown here is derived from an EMBL/GenBank/DDBJ whole genome shotgun (WGS) entry which is preliminary data.</text>
</comment>
<dbReference type="SUPFAM" id="SSF53756">
    <property type="entry name" value="UDP-Glycosyltransferase/glycogen phosphorylase"/>
    <property type="match status" value="1"/>
</dbReference>
<name>A0A919UFK0_9ACTN</name>
<organism evidence="4 5">
    <name type="scientific">Dactylosporangium siamense</name>
    <dbReference type="NCBI Taxonomy" id="685454"/>
    <lineage>
        <taxon>Bacteria</taxon>
        <taxon>Bacillati</taxon>
        <taxon>Actinomycetota</taxon>
        <taxon>Actinomycetes</taxon>
        <taxon>Micromonosporales</taxon>
        <taxon>Micromonosporaceae</taxon>
        <taxon>Dactylosporangium</taxon>
    </lineage>
</organism>
<evidence type="ECO:0000313" key="4">
    <source>
        <dbReference type="EMBL" id="GIG50261.1"/>
    </source>
</evidence>
<evidence type="ECO:0000259" key="3">
    <source>
        <dbReference type="Pfam" id="PF13439"/>
    </source>
</evidence>
<dbReference type="Proteomes" id="UP000660611">
    <property type="component" value="Unassembled WGS sequence"/>
</dbReference>
<dbReference type="CDD" id="cd03801">
    <property type="entry name" value="GT4_PimA-like"/>
    <property type="match status" value="1"/>
</dbReference>
<protein>
    <submittedName>
        <fullName evidence="4">Glycosyl transferase</fullName>
    </submittedName>
</protein>
<proteinExistence type="predicted"/>
<keyword evidence="2 4" id="KW-0808">Transferase</keyword>
<accession>A0A919UFK0</accession>
<gene>
    <name evidence="4" type="ORF">Dsi01nite_083020</name>
</gene>
<dbReference type="Gene3D" id="3.40.50.2000">
    <property type="entry name" value="Glycogen Phosphorylase B"/>
    <property type="match status" value="2"/>
</dbReference>
<evidence type="ECO:0000313" key="5">
    <source>
        <dbReference type="Proteomes" id="UP000660611"/>
    </source>
</evidence>
<dbReference type="PANTHER" id="PTHR12526:SF510">
    <property type="entry name" value="D-INOSITOL 3-PHOSPHATE GLYCOSYLTRANSFERASE"/>
    <property type="match status" value="1"/>
</dbReference>
<feature type="domain" description="Glycosyltransferase subfamily 4-like N-terminal" evidence="3">
    <location>
        <begin position="8"/>
        <end position="165"/>
    </location>
</feature>
<dbReference type="Pfam" id="PF13439">
    <property type="entry name" value="Glyco_transf_4"/>
    <property type="match status" value="1"/>
</dbReference>
<keyword evidence="1" id="KW-0328">Glycosyltransferase</keyword>
<evidence type="ECO:0000256" key="2">
    <source>
        <dbReference type="ARBA" id="ARBA00022679"/>
    </source>
</evidence>
<evidence type="ECO:0000256" key="1">
    <source>
        <dbReference type="ARBA" id="ARBA00022676"/>
    </source>
</evidence>
<dbReference type="AlphaFoldDB" id="A0A919UFK0"/>
<keyword evidence="5" id="KW-1185">Reference proteome</keyword>
<dbReference type="EMBL" id="BONQ01000129">
    <property type="protein sequence ID" value="GIG50261.1"/>
    <property type="molecule type" value="Genomic_DNA"/>
</dbReference>
<dbReference type="InterPro" id="IPR028098">
    <property type="entry name" value="Glyco_trans_4-like_N"/>
</dbReference>
<reference evidence="4" key="1">
    <citation type="submission" date="2021-01" db="EMBL/GenBank/DDBJ databases">
        <title>Whole genome shotgun sequence of Dactylosporangium siamense NBRC 106093.</title>
        <authorList>
            <person name="Komaki H."/>
            <person name="Tamura T."/>
        </authorList>
    </citation>
    <scope>NUCLEOTIDE SEQUENCE</scope>
    <source>
        <strain evidence="4">NBRC 106093</strain>
    </source>
</reference>
<dbReference type="PANTHER" id="PTHR12526">
    <property type="entry name" value="GLYCOSYLTRANSFERASE"/>
    <property type="match status" value="1"/>
</dbReference>